<evidence type="ECO:0000313" key="5">
    <source>
        <dbReference type="EMBL" id="KAE9127504.1"/>
    </source>
</evidence>
<dbReference type="EMBL" id="QXGE01000232">
    <property type="protein sequence ID" value="KAE9319236.1"/>
    <property type="molecule type" value="Genomic_DNA"/>
</dbReference>
<sequence length="135" mass="14365">MSVAATVKYMHPHVTNGADKKGSCMSAPDFLTPELRTVITEAMKATDTAALISDVPRSTYGVRPGVHTGRTDVGLARTMLVHGRYAVTSLITAQPSRQDDHLTTANATRGHHADNTTAGTYAFSTTGGTKNHLRT</sequence>
<dbReference type="EMBL" id="QXFX01000215">
    <property type="protein sequence ID" value="KAE9125307.1"/>
    <property type="molecule type" value="Genomic_DNA"/>
</dbReference>
<dbReference type="Proteomes" id="UP000433483">
    <property type="component" value="Unassembled WGS sequence"/>
</dbReference>
<dbReference type="EMBL" id="QXFY01000177">
    <property type="protein sequence ID" value="KAE9353470.1"/>
    <property type="molecule type" value="Genomic_DNA"/>
</dbReference>
<dbReference type="EMBL" id="QXFZ01000197">
    <property type="protein sequence ID" value="KAE9127504.1"/>
    <property type="molecule type" value="Genomic_DNA"/>
</dbReference>
<evidence type="ECO:0000313" key="21">
    <source>
        <dbReference type="Proteomes" id="UP000488956"/>
    </source>
</evidence>
<evidence type="ECO:0000256" key="1">
    <source>
        <dbReference type="SAM" id="MobiDB-lite"/>
    </source>
</evidence>
<evidence type="ECO:0000313" key="8">
    <source>
        <dbReference type="EMBL" id="KAE9239648.1"/>
    </source>
</evidence>
<dbReference type="EMBL" id="QXGD01000214">
    <property type="protein sequence ID" value="KAE9247522.1"/>
    <property type="molecule type" value="Genomic_DNA"/>
</dbReference>
<dbReference type="EMBL" id="QXGC01000351">
    <property type="protein sequence ID" value="KAE9239648.1"/>
    <property type="molecule type" value="Genomic_DNA"/>
</dbReference>
<evidence type="ECO:0000313" key="19">
    <source>
        <dbReference type="Proteomes" id="UP000476176"/>
    </source>
</evidence>
<dbReference type="EMBL" id="QXGF01000281">
    <property type="protein sequence ID" value="KAE8942919.1"/>
    <property type="molecule type" value="Genomic_DNA"/>
</dbReference>
<dbReference type="Proteomes" id="UP000437068">
    <property type="component" value="Unassembled WGS sequence"/>
</dbReference>
<evidence type="ECO:0000313" key="9">
    <source>
        <dbReference type="EMBL" id="KAE9247522.1"/>
    </source>
</evidence>
<dbReference type="Proteomes" id="UP000476176">
    <property type="component" value="Unassembled WGS sequence"/>
</dbReference>
<feature type="compositionally biased region" description="Polar residues" evidence="1">
    <location>
        <begin position="115"/>
        <end position="129"/>
    </location>
</feature>
<dbReference type="Proteomes" id="UP000460718">
    <property type="component" value="Unassembled WGS sequence"/>
</dbReference>
<evidence type="ECO:0000313" key="14">
    <source>
        <dbReference type="Proteomes" id="UP000437068"/>
    </source>
</evidence>
<name>A0A6A3TBQ3_9STRA</name>
<evidence type="ECO:0000313" key="11">
    <source>
        <dbReference type="EMBL" id="KAE9353470.1"/>
    </source>
</evidence>
<evidence type="ECO:0000313" key="17">
    <source>
        <dbReference type="Proteomes" id="UP000441208"/>
    </source>
</evidence>
<evidence type="ECO:0000313" key="2">
    <source>
        <dbReference type="EMBL" id="KAE8942919.1"/>
    </source>
</evidence>
<dbReference type="EMBL" id="QXGB01000228">
    <property type="protein sequence ID" value="KAE9223608.1"/>
    <property type="molecule type" value="Genomic_DNA"/>
</dbReference>
<reference evidence="12 13" key="1">
    <citation type="submission" date="2018-08" db="EMBL/GenBank/DDBJ databases">
        <title>Genomic investigation of the strawberry pathogen Phytophthora fragariae indicates pathogenicity is determined by transcriptional variation in three key races.</title>
        <authorList>
            <person name="Adams T.M."/>
            <person name="Armitage A.D."/>
            <person name="Sobczyk M.K."/>
            <person name="Bates H.J."/>
            <person name="Dunwell J.M."/>
            <person name="Nellist C.F."/>
            <person name="Harrison R.J."/>
        </authorList>
    </citation>
    <scope>NUCLEOTIDE SEQUENCE [LARGE SCALE GENOMIC DNA]</scope>
    <source>
        <strain evidence="10 14">A4</strain>
        <strain evidence="9 15">BC-1</strain>
        <strain evidence="8 19">BC-23</strain>
        <strain evidence="7 13">NOV-27</strain>
        <strain evidence="6 16">NOV-5</strain>
        <strain evidence="5 17">NOV-71</strain>
        <strain evidence="11 20">NOV-77</strain>
        <strain evidence="2 12">NOV-9</strain>
        <strain evidence="4 21">ONT-3</strain>
        <strain evidence="3 18">SCRP245</strain>
    </source>
</reference>
<feature type="region of interest" description="Disordered" evidence="1">
    <location>
        <begin position="106"/>
        <end position="135"/>
    </location>
</feature>
<dbReference type="Proteomes" id="UP000429523">
    <property type="component" value="Unassembled WGS sequence"/>
</dbReference>
<evidence type="ECO:0000313" key="16">
    <source>
        <dbReference type="Proteomes" id="UP000440732"/>
    </source>
</evidence>
<dbReference type="Proteomes" id="UP000486351">
    <property type="component" value="Unassembled WGS sequence"/>
</dbReference>
<dbReference type="Proteomes" id="UP000488956">
    <property type="component" value="Unassembled WGS sequence"/>
</dbReference>
<dbReference type="Proteomes" id="UP000440367">
    <property type="component" value="Unassembled WGS sequence"/>
</dbReference>
<evidence type="ECO:0000313" key="3">
    <source>
        <dbReference type="EMBL" id="KAE9020670.1"/>
    </source>
</evidence>
<protein>
    <submittedName>
        <fullName evidence="5">Uncharacterized protein</fullName>
    </submittedName>
</protein>
<evidence type="ECO:0000313" key="18">
    <source>
        <dbReference type="Proteomes" id="UP000460718"/>
    </source>
</evidence>
<dbReference type="AlphaFoldDB" id="A0A6A3TBQ3"/>
<evidence type="ECO:0000313" key="4">
    <source>
        <dbReference type="EMBL" id="KAE9125307.1"/>
    </source>
</evidence>
<comment type="caution">
    <text evidence="5">The sequence shown here is derived from an EMBL/GenBank/DDBJ whole genome shotgun (WGS) entry which is preliminary data.</text>
</comment>
<keyword evidence="13" id="KW-1185">Reference proteome</keyword>
<evidence type="ECO:0000313" key="15">
    <source>
        <dbReference type="Proteomes" id="UP000440367"/>
    </source>
</evidence>
<evidence type="ECO:0000313" key="6">
    <source>
        <dbReference type="EMBL" id="KAE9147427.1"/>
    </source>
</evidence>
<gene>
    <name evidence="10" type="ORF">PF001_g5990</name>
    <name evidence="9" type="ORF">PF002_g6245</name>
    <name evidence="8" type="ORF">PF004_g7863</name>
    <name evidence="7" type="ORF">PF005_g6232</name>
    <name evidence="6" type="ORF">PF006_g7889</name>
    <name evidence="5" type="ORF">PF007_g5593</name>
    <name evidence="11" type="ORF">PF008_g4992</name>
    <name evidence="2" type="ORF">PF009_g7341</name>
    <name evidence="4" type="ORF">PF010_g5682</name>
    <name evidence="3" type="ORF">PF011_g5298</name>
</gene>
<dbReference type="EMBL" id="QXFW01000205">
    <property type="protein sequence ID" value="KAE9020670.1"/>
    <property type="molecule type" value="Genomic_DNA"/>
</dbReference>
<dbReference type="OrthoDB" id="10272238at2759"/>
<proteinExistence type="predicted"/>
<dbReference type="Proteomes" id="UP000441208">
    <property type="component" value="Unassembled WGS sequence"/>
</dbReference>
<dbReference type="EMBL" id="QXGA01000349">
    <property type="protein sequence ID" value="KAE9147427.1"/>
    <property type="molecule type" value="Genomic_DNA"/>
</dbReference>
<evidence type="ECO:0000313" key="20">
    <source>
        <dbReference type="Proteomes" id="UP000486351"/>
    </source>
</evidence>
<evidence type="ECO:0000313" key="10">
    <source>
        <dbReference type="EMBL" id="KAE9319236.1"/>
    </source>
</evidence>
<dbReference type="Proteomes" id="UP000440732">
    <property type="component" value="Unassembled WGS sequence"/>
</dbReference>
<evidence type="ECO:0000313" key="7">
    <source>
        <dbReference type="EMBL" id="KAE9223608.1"/>
    </source>
</evidence>
<accession>A0A6A3TBQ3</accession>
<organism evidence="5 17">
    <name type="scientific">Phytophthora fragariae</name>
    <dbReference type="NCBI Taxonomy" id="53985"/>
    <lineage>
        <taxon>Eukaryota</taxon>
        <taxon>Sar</taxon>
        <taxon>Stramenopiles</taxon>
        <taxon>Oomycota</taxon>
        <taxon>Peronosporomycetes</taxon>
        <taxon>Peronosporales</taxon>
        <taxon>Peronosporaceae</taxon>
        <taxon>Phytophthora</taxon>
    </lineage>
</organism>
<evidence type="ECO:0000313" key="12">
    <source>
        <dbReference type="Proteomes" id="UP000429523"/>
    </source>
</evidence>
<evidence type="ECO:0000313" key="13">
    <source>
        <dbReference type="Proteomes" id="UP000433483"/>
    </source>
</evidence>